<organism evidence="1 2">
    <name type="scientific">Pleodorina starrii</name>
    <dbReference type="NCBI Taxonomy" id="330485"/>
    <lineage>
        <taxon>Eukaryota</taxon>
        <taxon>Viridiplantae</taxon>
        <taxon>Chlorophyta</taxon>
        <taxon>core chlorophytes</taxon>
        <taxon>Chlorophyceae</taxon>
        <taxon>CS clade</taxon>
        <taxon>Chlamydomonadales</taxon>
        <taxon>Volvocaceae</taxon>
        <taxon>Pleodorina</taxon>
    </lineage>
</organism>
<dbReference type="EMBL" id="BRXU01000020">
    <property type="protein sequence ID" value="GLC57978.1"/>
    <property type="molecule type" value="Genomic_DNA"/>
</dbReference>
<dbReference type="Proteomes" id="UP001165080">
    <property type="component" value="Unassembled WGS sequence"/>
</dbReference>
<name>A0A9W6BTV2_9CHLO</name>
<evidence type="ECO:0000313" key="1">
    <source>
        <dbReference type="EMBL" id="GLC57978.1"/>
    </source>
</evidence>
<comment type="caution">
    <text evidence="1">The sequence shown here is derived from an EMBL/GenBank/DDBJ whole genome shotgun (WGS) entry which is preliminary data.</text>
</comment>
<protein>
    <submittedName>
        <fullName evidence="1">Uncharacterized protein</fullName>
    </submittedName>
</protein>
<evidence type="ECO:0000313" key="2">
    <source>
        <dbReference type="Proteomes" id="UP001165080"/>
    </source>
</evidence>
<reference evidence="1 2" key="1">
    <citation type="journal article" date="2023" name="Commun. Biol.">
        <title>Reorganization of the ancestral sex-determining regions during the evolution of trioecy in Pleodorina starrii.</title>
        <authorList>
            <person name="Takahashi K."/>
            <person name="Suzuki S."/>
            <person name="Kawai-Toyooka H."/>
            <person name="Yamamoto K."/>
            <person name="Hamaji T."/>
            <person name="Ootsuki R."/>
            <person name="Yamaguchi H."/>
            <person name="Kawachi M."/>
            <person name="Higashiyama T."/>
            <person name="Nozaki H."/>
        </authorList>
    </citation>
    <scope>NUCLEOTIDE SEQUENCE [LARGE SCALE GENOMIC DNA]</scope>
    <source>
        <strain evidence="1 2">NIES-4479</strain>
    </source>
</reference>
<dbReference type="AlphaFoldDB" id="A0A9W6BTV2"/>
<accession>A0A9W6BTV2</accession>
<proteinExistence type="predicted"/>
<keyword evidence="2" id="KW-1185">Reference proteome</keyword>
<gene>
    <name evidence="1" type="primary">PLEST010344</name>
    <name evidence="1" type="ORF">PLESTB_001301100</name>
</gene>
<sequence>MTYGQPTAQLPDGLRTTVHIWFDQGVRFRYDTDSVSTVIDRLQNASWVVQPVINTTICTFRPGSDPLAPQLPATIILPDLSKWAFAGSAVVNGKAAYVWQDKRSPTGVSSFFYTATKNGKPLRQLYASRGTELTYTFRRWSAGPVADAAFSRPPSCLAAAAPAAAGGVFPTAILTGYEDQAMVGDGALINLNGYAESIANQLFGGNYASVLHATTEVQNFVNYLNPARLWSNPVFDYVANLEYQFWFPWIGFIDQFTWLAADDNGYYEFV</sequence>